<dbReference type="EMBL" id="CAJOBH010096438">
    <property type="protein sequence ID" value="CAF4591848.1"/>
    <property type="molecule type" value="Genomic_DNA"/>
</dbReference>
<feature type="non-terminal residue" evidence="1">
    <location>
        <position position="1"/>
    </location>
</feature>
<name>A0A8S2YXI9_9BILA</name>
<gene>
    <name evidence="1" type="ORF">BYL167_LOCUS39746</name>
    <name evidence="2" type="ORF">GIL414_LOCUS47651</name>
</gene>
<protein>
    <submittedName>
        <fullName evidence="1">Uncharacterized protein</fullName>
    </submittedName>
</protein>
<proteinExistence type="predicted"/>
<dbReference type="EMBL" id="CAJOBJ010152582">
    <property type="protein sequence ID" value="CAF4812672.1"/>
    <property type="molecule type" value="Genomic_DNA"/>
</dbReference>
<accession>A0A8S2YXI9</accession>
<organism evidence="1 3">
    <name type="scientific">Rotaria magnacalcarata</name>
    <dbReference type="NCBI Taxonomy" id="392030"/>
    <lineage>
        <taxon>Eukaryota</taxon>
        <taxon>Metazoa</taxon>
        <taxon>Spiralia</taxon>
        <taxon>Gnathifera</taxon>
        <taxon>Rotifera</taxon>
        <taxon>Eurotatoria</taxon>
        <taxon>Bdelloidea</taxon>
        <taxon>Philodinida</taxon>
        <taxon>Philodinidae</taxon>
        <taxon>Rotaria</taxon>
    </lineage>
</organism>
<evidence type="ECO:0000313" key="1">
    <source>
        <dbReference type="EMBL" id="CAF4591848.1"/>
    </source>
</evidence>
<dbReference type="Proteomes" id="UP000681967">
    <property type="component" value="Unassembled WGS sequence"/>
</dbReference>
<comment type="caution">
    <text evidence="1">The sequence shown here is derived from an EMBL/GenBank/DDBJ whole genome shotgun (WGS) entry which is preliminary data.</text>
</comment>
<evidence type="ECO:0000313" key="3">
    <source>
        <dbReference type="Proteomes" id="UP000681967"/>
    </source>
</evidence>
<evidence type="ECO:0000313" key="2">
    <source>
        <dbReference type="EMBL" id="CAF4812672.1"/>
    </source>
</evidence>
<sequence>YPANSTIFNRSVFIKFGIDIKSMDADEGENGLKSLNFLS</sequence>
<dbReference type="Proteomes" id="UP000681720">
    <property type="component" value="Unassembled WGS sequence"/>
</dbReference>
<dbReference type="AlphaFoldDB" id="A0A8S2YXI9"/>
<reference evidence="1" key="1">
    <citation type="submission" date="2021-02" db="EMBL/GenBank/DDBJ databases">
        <authorList>
            <person name="Nowell W R."/>
        </authorList>
    </citation>
    <scope>NUCLEOTIDE SEQUENCE</scope>
</reference>